<name>A0AAN8FQI0_TRICO</name>
<feature type="chain" id="PRO_5043010900" evidence="1">
    <location>
        <begin position="17"/>
        <end position="51"/>
    </location>
</feature>
<organism evidence="2 3">
    <name type="scientific">Trichostrongylus colubriformis</name>
    <name type="common">Black scour worm</name>
    <dbReference type="NCBI Taxonomy" id="6319"/>
    <lineage>
        <taxon>Eukaryota</taxon>
        <taxon>Metazoa</taxon>
        <taxon>Ecdysozoa</taxon>
        <taxon>Nematoda</taxon>
        <taxon>Chromadorea</taxon>
        <taxon>Rhabditida</taxon>
        <taxon>Rhabditina</taxon>
        <taxon>Rhabditomorpha</taxon>
        <taxon>Strongyloidea</taxon>
        <taxon>Trichostrongylidae</taxon>
        <taxon>Trichostrongylus</taxon>
    </lineage>
</organism>
<reference evidence="2 3" key="1">
    <citation type="submission" date="2019-10" db="EMBL/GenBank/DDBJ databases">
        <title>Assembly and Annotation for the nematode Trichostrongylus colubriformis.</title>
        <authorList>
            <person name="Martin J."/>
        </authorList>
    </citation>
    <scope>NUCLEOTIDE SEQUENCE [LARGE SCALE GENOMIC DNA]</scope>
    <source>
        <strain evidence="2">G859</strain>
        <tissue evidence="2">Whole worm</tissue>
    </source>
</reference>
<accession>A0AAN8FQI0</accession>
<protein>
    <submittedName>
        <fullName evidence="2">Uncharacterized protein</fullName>
    </submittedName>
</protein>
<dbReference type="EMBL" id="WIXE01004284">
    <property type="protein sequence ID" value="KAK5983182.1"/>
    <property type="molecule type" value="Genomic_DNA"/>
</dbReference>
<evidence type="ECO:0000256" key="1">
    <source>
        <dbReference type="SAM" id="SignalP"/>
    </source>
</evidence>
<proteinExistence type="predicted"/>
<dbReference type="Proteomes" id="UP001331761">
    <property type="component" value="Unassembled WGS sequence"/>
</dbReference>
<keyword evidence="3" id="KW-1185">Reference proteome</keyword>
<comment type="caution">
    <text evidence="2">The sequence shown here is derived from an EMBL/GenBank/DDBJ whole genome shotgun (WGS) entry which is preliminary data.</text>
</comment>
<evidence type="ECO:0000313" key="3">
    <source>
        <dbReference type="Proteomes" id="UP001331761"/>
    </source>
</evidence>
<dbReference type="AlphaFoldDB" id="A0AAN8FQI0"/>
<gene>
    <name evidence="2" type="ORF">GCK32_021510</name>
</gene>
<sequence>MLRACVLLLTVAFAAAFDSSELRMLEDEYAMEKRAEQPMPREERSFEVSRL</sequence>
<evidence type="ECO:0000313" key="2">
    <source>
        <dbReference type="EMBL" id="KAK5983182.1"/>
    </source>
</evidence>
<feature type="signal peptide" evidence="1">
    <location>
        <begin position="1"/>
        <end position="16"/>
    </location>
</feature>
<keyword evidence="1" id="KW-0732">Signal</keyword>